<gene>
    <name evidence="14" type="primary">yofA</name>
    <name evidence="14" type="ORF">NCTC5906_01064</name>
</gene>
<dbReference type="InterPro" id="IPR036388">
    <property type="entry name" value="WH-like_DNA-bd_sf"/>
</dbReference>
<protein>
    <submittedName>
        <fullName evidence="14">HTH-type transcriptional regulator YofA</fullName>
    </submittedName>
</protein>
<keyword evidence="9" id="KW-0238">DNA-binding</keyword>
<evidence type="ECO:0000256" key="7">
    <source>
        <dbReference type="ARBA" id="ARBA00022989"/>
    </source>
</evidence>
<dbReference type="Gene3D" id="1.10.10.10">
    <property type="entry name" value="Winged helix-like DNA-binding domain superfamily/Winged helix DNA-binding domain"/>
    <property type="match status" value="1"/>
</dbReference>
<evidence type="ECO:0000256" key="11">
    <source>
        <dbReference type="ARBA" id="ARBA00023163"/>
    </source>
</evidence>
<feature type="transmembrane region" description="Helical" evidence="12">
    <location>
        <begin position="333"/>
        <end position="355"/>
    </location>
</feature>
<dbReference type="SUPFAM" id="SSF53850">
    <property type="entry name" value="Periplasmic binding protein-like II"/>
    <property type="match status" value="1"/>
</dbReference>
<dbReference type="Gene3D" id="3.40.190.290">
    <property type="match status" value="1"/>
</dbReference>
<dbReference type="InterPro" id="IPR037185">
    <property type="entry name" value="EmrE-like"/>
</dbReference>
<dbReference type="GO" id="GO:0005886">
    <property type="term" value="C:plasma membrane"/>
    <property type="evidence" value="ECO:0007669"/>
    <property type="project" value="UniProtKB-SubCell"/>
</dbReference>
<dbReference type="SUPFAM" id="SSF103481">
    <property type="entry name" value="Multidrug resistance efflux transporter EmrE"/>
    <property type="match status" value="1"/>
</dbReference>
<dbReference type="Pfam" id="PF00892">
    <property type="entry name" value="EamA"/>
    <property type="match status" value="1"/>
</dbReference>
<comment type="similarity">
    <text evidence="3">Belongs to the LysR transcriptional regulatory family.</text>
</comment>
<dbReference type="RefSeq" id="WP_005704975.1">
    <property type="nucleotide sequence ID" value="NZ_AEWB02000039.1"/>
</dbReference>
<evidence type="ECO:0000256" key="3">
    <source>
        <dbReference type="ARBA" id="ARBA00009437"/>
    </source>
</evidence>
<feature type="transmembrane region" description="Helical" evidence="12">
    <location>
        <begin position="471"/>
        <end position="492"/>
    </location>
</feature>
<feature type="transmembrane region" description="Helical" evidence="12">
    <location>
        <begin position="386"/>
        <end position="405"/>
    </location>
</feature>
<dbReference type="PROSITE" id="PS50931">
    <property type="entry name" value="HTH_LYSR"/>
    <property type="match status" value="1"/>
</dbReference>
<keyword evidence="11" id="KW-0804">Transcription</keyword>
<comment type="subcellular location">
    <subcellularLocation>
        <location evidence="1">Cell membrane</location>
        <topology evidence="1">Multi-pass membrane protein</topology>
    </subcellularLocation>
</comment>
<keyword evidence="4" id="KW-0813">Transport</keyword>
<evidence type="ECO:0000256" key="6">
    <source>
        <dbReference type="ARBA" id="ARBA00022692"/>
    </source>
</evidence>
<organism evidence="14 15">
    <name type="scientific">Aggregatibacter aphrophilus ATCC 33389</name>
    <dbReference type="NCBI Taxonomy" id="985008"/>
    <lineage>
        <taxon>Bacteria</taxon>
        <taxon>Pseudomonadati</taxon>
        <taxon>Pseudomonadota</taxon>
        <taxon>Gammaproteobacteria</taxon>
        <taxon>Pasteurellales</taxon>
        <taxon>Pasteurellaceae</taxon>
        <taxon>Aggregatibacter</taxon>
    </lineage>
</organism>
<dbReference type="InterPro" id="IPR004626">
    <property type="entry name" value="RarD"/>
</dbReference>
<dbReference type="PANTHER" id="PTHR30126:SF81">
    <property type="entry name" value="HTH-TYPE TRANSCRIPTIONAL REGULATOR ILVY"/>
    <property type="match status" value="1"/>
</dbReference>
<proteinExistence type="inferred from homology"/>
<dbReference type="OrthoDB" id="9775392at2"/>
<dbReference type="NCBIfam" id="TIGR00688">
    <property type="entry name" value="rarD"/>
    <property type="match status" value="1"/>
</dbReference>
<keyword evidence="6 12" id="KW-0812">Transmembrane</keyword>
<evidence type="ECO:0000256" key="12">
    <source>
        <dbReference type="SAM" id="Phobius"/>
    </source>
</evidence>
<dbReference type="GO" id="GO:0000976">
    <property type="term" value="F:transcription cis-regulatory region binding"/>
    <property type="evidence" value="ECO:0007669"/>
    <property type="project" value="TreeGrafter"/>
</dbReference>
<feature type="transmembrane region" description="Helical" evidence="12">
    <location>
        <begin position="412"/>
        <end position="431"/>
    </location>
</feature>
<comment type="similarity">
    <text evidence="2">Belongs to the EamA transporter family.</text>
</comment>
<feature type="transmembrane region" description="Helical" evidence="12">
    <location>
        <begin position="219"/>
        <end position="242"/>
    </location>
</feature>
<dbReference type="NCBIfam" id="NF008722">
    <property type="entry name" value="PRK11716.1"/>
    <property type="match status" value="1"/>
</dbReference>
<feature type="domain" description="HTH lysR-type" evidence="13">
    <location>
        <begin position="1"/>
        <end position="58"/>
    </location>
</feature>
<keyword evidence="8" id="KW-0805">Transcription regulation</keyword>
<sequence>MNFNDLKIFITLTQTQNFAKTAALHHMSPSTLSRQIQKIEEELGQQLLWRDNRQVSLTPNGEVFLAFAQQQWQNWLLFQQQLHSQEEELSGELKLYCSVTAAYSHLPGILDKFRAHYPKVEIQLTTGDPAQAVHLVQAQQVDLALAGKPPILPSAVTFHYINDIALSMIAPRVACSATQLLQQDPINWQQVPFILPLDGMARQRIEEWFKQKGIKHPKIYATVAGHEGIVSMVALGCGLAMLPDVVIKNSPLNSQISTLLLPLSGTDIFGYRIVFTLPFVAAAVALFKQKAAIIAHLKRIQERPLFVLAFIFTSTLMGFQMWLFLWAPNNGSSISVSFGYLLLPLVMVAAARIIFKERISRIKFLAVLIAAVGVISNIVLKGEISWEASVICVGYTTYFVVRRILNMTDLAAFFLEMLLLLPFCIYFAWQVDIAQVQQSNPNILVLLLILGLISGTALNSYILASNHLPMNLLGLLGYVEPCLMVGVSFLIGEEIDAQSYPLFICLVIAMLLIIADGVWHTKHSPTRL</sequence>
<dbReference type="Pfam" id="PF03466">
    <property type="entry name" value="LysR_substrate"/>
    <property type="match status" value="1"/>
</dbReference>
<dbReference type="AlphaFoldDB" id="A0A3S4QB25"/>
<feature type="transmembrane region" description="Helical" evidence="12">
    <location>
        <begin position="498"/>
        <end position="519"/>
    </location>
</feature>
<dbReference type="SUPFAM" id="SSF46785">
    <property type="entry name" value="Winged helix' DNA-binding domain"/>
    <property type="match status" value="1"/>
</dbReference>
<evidence type="ECO:0000256" key="1">
    <source>
        <dbReference type="ARBA" id="ARBA00004651"/>
    </source>
</evidence>
<dbReference type="InterPro" id="IPR036390">
    <property type="entry name" value="WH_DNA-bd_sf"/>
</dbReference>
<evidence type="ECO:0000256" key="8">
    <source>
        <dbReference type="ARBA" id="ARBA00023015"/>
    </source>
</evidence>
<dbReference type="FunFam" id="1.10.10.10:FF:000001">
    <property type="entry name" value="LysR family transcriptional regulator"/>
    <property type="match status" value="1"/>
</dbReference>
<feature type="transmembrane region" description="Helical" evidence="12">
    <location>
        <begin position="307"/>
        <end position="327"/>
    </location>
</feature>
<name>A0A3S4QB25_AGGAP</name>
<reference evidence="14 15" key="1">
    <citation type="submission" date="2018-12" db="EMBL/GenBank/DDBJ databases">
        <authorList>
            <consortium name="Pathogen Informatics"/>
        </authorList>
    </citation>
    <scope>NUCLEOTIDE SEQUENCE [LARGE SCALE GENOMIC DNA]</scope>
    <source>
        <strain evidence="14 15">NCTC5906</strain>
    </source>
</reference>
<dbReference type="Pfam" id="PF00126">
    <property type="entry name" value="HTH_1"/>
    <property type="match status" value="1"/>
</dbReference>
<dbReference type="EMBL" id="LR134327">
    <property type="protein sequence ID" value="VEF42639.1"/>
    <property type="molecule type" value="Genomic_DNA"/>
</dbReference>
<feature type="transmembrane region" description="Helical" evidence="12">
    <location>
        <begin position="268"/>
        <end position="287"/>
    </location>
</feature>
<dbReference type="GO" id="GO:0003700">
    <property type="term" value="F:DNA-binding transcription factor activity"/>
    <property type="evidence" value="ECO:0007669"/>
    <property type="project" value="InterPro"/>
</dbReference>
<feature type="transmembrane region" description="Helical" evidence="12">
    <location>
        <begin position="362"/>
        <end position="380"/>
    </location>
</feature>
<evidence type="ECO:0000259" key="13">
    <source>
        <dbReference type="PROSITE" id="PS50931"/>
    </source>
</evidence>
<evidence type="ECO:0000256" key="5">
    <source>
        <dbReference type="ARBA" id="ARBA00022475"/>
    </source>
</evidence>
<evidence type="ECO:0000256" key="2">
    <source>
        <dbReference type="ARBA" id="ARBA00007362"/>
    </source>
</evidence>
<evidence type="ECO:0000313" key="14">
    <source>
        <dbReference type="EMBL" id="VEF42639.1"/>
    </source>
</evidence>
<evidence type="ECO:0000256" key="9">
    <source>
        <dbReference type="ARBA" id="ARBA00023125"/>
    </source>
</evidence>
<feature type="transmembrane region" description="Helical" evidence="12">
    <location>
        <begin position="443"/>
        <end position="464"/>
    </location>
</feature>
<keyword evidence="10 12" id="KW-0472">Membrane</keyword>
<keyword evidence="5" id="KW-1003">Cell membrane</keyword>
<dbReference type="InterPro" id="IPR005119">
    <property type="entry name" value="LysR_subst-bd"/>
</dbReference>
<evidence type="ECO:0000256" key="4">
    <source>
        <dbReference type="ARBA" id="ARBA00022448"/>
    </source>
</evidence>
<dbReference type="InterPro" id="IPR000620">
    <property type="entry name" value="EamA_dom"/>
</dbReference>
<keyword evidence="7 12" id="KW-1133">Transmembrane helix</keyword>
<dbReference type="InterPro" id="IPR000847">
    <property type="entry name" value="LysR_HTH_N"/>
</dbReference>
<evidence type="ECO:0000256" key="10">
    <source>
        <dbReference type="ARBA" id="ARBA00023136"/>
    </source>
</evidence>
<accession>A0A3S4QB25</accession>
<dbReference type="Proteomes" id="UP000272690">
    <property type="component" value="Chromosome"/>
</dbReference>
<dbReference type="PANTHER" id="PTHR30126">
    <property type="entry name" value="HTH-TYPE TRANSCRIPTIONAL REGULATOR"/>
    <property type="match status" value="1"/>
</dbReference>
<evidence type="ECO:0000313" key="15">
    <source>
        <dbReference type="Proteomes" id="UP000272690"/>
    </source>
</evidence>